<feature type="transmembrane region" description="Helical" evidence="1">
    <location>
        <begin position="44"/>
        <end position="64"/>
    </location>
</feature>
<dbReference type="PATRIC" id="fig|768679.9.peg.516"/>
<dbReference type="OrthoDB" id="28622at2157"/>
<dbReference type="EMBL" id="FN869859">
    <property type="protein sequence ID" value="CCC81167.1"/>
    <property type="molecule type" value="Genomic_DNA"/>
</dbReference>
<evidence type="ECO:0000313" key="2">
    <source>
        <dbReference type="EMBL" id="CCC81167.1"/>
    </source>
</evidence>
<keyword evidence="1" id="KW-0472">Membrane</keyword>
<accession>G4RNM3</accession>
<dbReference type="HOGENOM" id="CLU_1870816_0_0_2"/>
<reference evidence="2 3" key="1">
    <citation type="journal article" date="2011" name="PLoS ONE">
        <title>The complete genome sequence of Thermoproteus tenax: a physiologically versatile member of the Crenarchaeota.</title>
        <authorList>
            <person name="Siebers B."/>
            <person name="Zaparty M."/>
            <person name="Raddatz G."/>
            <person name="Tjaden B."/>
            <person name="Albers S.V."/>
            <person name="Bell S.D."/>
            <person name="Blombach F."/>
            <person name="Kletzin A."/>
            <person name="Kyrpides N."/>
            <person name="Lanz C."/>
            <person name="Plagens A."/>
            <person name="Rampp M."/>
            <person name="Rosinus A."/>
            <person name="von Jan M."/>
            <person name="Makarova K.S."/>
            <person name="Klenk H.P."/>
            <person name="Schuster S.C."/>
            <person name="Hensel R."/>
        </authorList>
    </citation>
    <scope>NUCLEOTIDE SEQUENCE [LARGE SCALE GENOMIC DNA]</scope>
    <source>
        <strain evidence="3">ATCC 35583 / DSM 2078 / JCM 9277 / NBRC 100435 / Kra 1</strain>
    </source>
</reference>
<dbReference type="PaxDb" id="768679-TTX_0501"/>
<keyword evidence="1" id="KW-1133">Transmembrane helix</keyword>
<keyword evidence="1" id="KW-0812">Transmembrane</keyword>
<feature type="transmembrane region" description="Helical" evidence="1">
    <location>
        <begin position="76"/>
        <end position="95"/>
    </location>
</feature>
<sequence>MELTPLLAGAVFGMALGVARLWMEQIVASHEGADPKALFQERASVLFFIVASTAGNVYDALMIASGAPQVYERLSALIALALTVASQLLVVTIALKPSRRDLDLALIACAPFVYLFVLWTAAQLLNSYTLWLF</sequence>
<dbReference type="GeneID" id="11263502"/>
<gene>
    <name evidence="2" type="ordered locus">TTX_0501</name>
</gene>
<protein>
    <submittedName>
        <fullName evidence="2">Uncharacterized protein</fullName>
    </submittedName>
</protein>
<dbReference type="RefSeq" id="WP_014126424.1">
    <property type="nucleotide sequence ID" value="NC_016070.1"/>
</dbReference>
<dbReference type="eggNOG" id="arCOG07039">
    <property type="taxonomic scope" value="Archaea"/>
</dbReference>
<dbReference type="AlphaFoldDB" id="G4RNM3"/>
<dbReference type="STRING" id="768679.TTX_0501"/>
<feature type="transmembrane region" description="Helical" evidence="1">
    <location>
        <begin position="102"/>
        <end position="122"/>
    </location>
</feature>
<evidence type="ECO:0000313" key="3">
    <source>
        <dbReference type="Proteomes" id="UP000002654"/>
    </source>
</evidence>
<proteinExistence type="predicted"/>
<dbReference type="KEGG" id="ttn:TTX_0501"/>
<keyword evidence="3" id="KW-1185">Reference proteome</keyword>
<name>G4RNM3_THETK</name>
<organism evidence="2 3">
    <name type="scientific">Thermoproteus tenax (strain ATCC 35583 / DSM 2078 / JCM 9277 / NBRC 100435 / Kra 1)</name>
    <dbReference type="NCBI Taxonomy" id="768679"/>
    <lineage>
        <taxon>Archaea</taxon>
        <taxon>Thermoproteota</taxon>
        <taxon>Thermoprotei</taxon>
        <taxon>Thermoproteales</taxon>
        <taxon>Thermoproteaceae</taxon>
        <taxon>Thermoproteus</taxon>
    </lineage>
</organism>
<evidence type="ECO:0000256" key="1">
    <source>
        <dbReference type="SAM" id="Phobius"/>
    </source>
</evidence>
<feature type="transmembrane region" description="Helical" evidence="1">
    <location>
        <begin position="6"/>
        <end position="23"/>
    </location>
</feature>
<dbReference type="Proteomes" id="UP000002654">
    <property type="component" value="Chromosome"/>
</dbReference>